<dbReference type="InterPro" id="IPR050595">
    <property type="entry name" value="Bact_response_regulator"/>
</dbReference>
<name>A0A8J3ALJ2_9BURK</name>
<accession>A0A8J3ALJ2</accession>
<dbReference type="PROSITE" id="PS50110">
    <property type="entry name" value="RESPONSE_REGULATORY"/>
    <property type="match status" value="1"/>
</dbReference>
<keyword evidence="1 2" id="KW-0597">Phosphoprotein</keyword>
<dbReference type="PANTHER" id="PTHR44591:SF3">
    <property type="entry name" value="RESPONSE REGULATORY DOMAIN-CONTAINING PROTEIN"/>
    <property type="match status" value="1"/>
</dbReference>
<evidence type="ECO:0000313" key="4">
    <source>
        <dbReference type="EMBL" id="GGI15908.1"/>
    </source>
</evidence>
<protein>
    <recommendedName>
        <fullName evidence="3">Response regulatory domain-containing protein</fullName>
    </recommendedName>
</protein>
<dbReference type="GO" id="GO:0000160">
    <property type="term" value="P:phosphorelay signal transduction system"/>
    <property type="evidence" value="ECO:0007669"/>
    <property type="project" value="InterPro"/>
</dbReference>
<evidence type="ECO:0000256" key="1">
    <source>
        <dbReference type="ARBA" id="ARBA00022553"/>
    </source>
</evidence>
<dbReference type="SUPFAM" id="SSF52172">
    <property type="entry name" value="CheY-like"/>
    <property type="match status" value="1"/>
</dbReference>
<proteinExistence type="predicted"/>
<dbReference type="InterPro" id="IPR001789">
    <property type="entry name" value="Sig_transdc_resp-reg_receiver"/>
</dbReference>
<dbReference type="RefSeq" id="WP_188379356.1">
    <property type="nucleotide sequence ID" value="NZ_BMDI01000001.1"/>
</dbReference>
<organism evidence="4 5">
    <name type="scientific">Oxalicibacterium faecigallinarum</name>
    <dbReference type="NCBI Taxonomy" id="573741"/>
    <lineage>
        <taxon>Bacteria</taxon>
        <taxon>Pseudomonadati</taxon>
        <taxon>Pseudomonadota</taxon>
        <taxon>Betaproteobacteria</taxon>
        <taxon>Burkholderiales</taxon>
        <taxon>Oxalobacteraceae</taxon>
        <taxon>Oxalicibacterium</taxon>
    </lineage>
</organism>
<dbReference type="Gene3D" id="3.40.50.2300">
    <property type="match status" value="1"/>
</dbReference>
<evidence type="ECO:0000259" key="3">
    <source>
        <dbReference type="PROSITE" id="PS50110"/>
    </source>
</evidence>
<dbReference type="SMART" id="SM00448">
    <property type="entry name" value="REC"/>
    <property type="match status" value="1"/>
</dbReference>
<evidence type="ECO:0000313" key="5">
    <source>
        <dbReference type="Proteomes" id="UP000642180"/>
    </source>
</evidence>
<dbReference type="Proteomes" id="UP000642180">
    <property type="component" value="Unassembled WGS sequence"/>
</dbReference>
<dbReference type="InterPro" id="IPR011006">
    <property type="entry name" value="CheY-like_superfamily"/>
</dbReference>
<comment type="caution">
    <text evidence="4">The sequence shown here is derived from an EMBL/GenBank/DDBJ whole genome shotgun (WGS) entry which is preliminary data.</text>
</comment>
<feature type="modified residue" description="4-aspartylphosphate" evidence="2">
    <location>
        <position position="53"/>
    </location>
</feature>
<dbReference type="EMBL" id="BMDI01000001">
    <property type="protein sequence ID" value="GGI15908.1"/>
    <property type="molecule type" value="Genomic_DNA"/>
</dbReference>
<feature type="domain" description="Response regulatory" evidence="3">
    <location>
        <begin position="4"/>
        <end position="114"/>
    </location>
</feature>
<keyword evidence="5" id="KW-1185">Reference proteome</keyword>
<reference evidence="5" key="1">
    <citation type="journal article" date="2019" name="Int. J. Syst. Evol. Microbiol.">
        <title>The Global Catalogue of Microorganisms (GCM) 10K type strain sequencing project: providing services to taxonomists for standard genome sequencing and annotation.</title>
        <authorList>
            <consortium name="The Broad Institute Genomics Platform"/>
            <consortium name="The Broad Institute Genome Sequencing Center for Infectious Disease"/>
            <person name="Wu L."/>
            <person name="Ma J."/>
        </authorList>
    </citation>
    <scope>NUCLEOTIDE SEQUENCE [LARGE SCALE GENOMIC DNA]</scope>
    <source>
        <strain evidence="5">CCM 2767</strain>
    </source>
</reference>
<dbReference type="AlphaFoldDB" id="A0A8J3ALJ2"/>
<dbReference type="PANTHER" id="PTHR44591">
    <property type="entry name" value="STRESS RESPONSE REGULATOR PROTEIN 1"/>
    <property type="match status" value="1"/>
</dbReference>
<gene>
    <name evidence="4" type="ORF">GCM10008066_01310</name>
</gene>
<dbReference type="Pfam" id="PF00072">
    <property type="entry name" value="Response_reg"/>
    <property type="match status" value="1"/>
</dbReference>
<sequence length="120" mass="13257">MKKRILIADDDADIAYTLSEILHDAGFETALASSAKDAYNMLAAQPFDLLLTDINMPELNGFALKKMIKQCEALNGMPVIFMSGYSPYIERAPSVVLIKPFNTDDLLSVIEMTLMSEAVH</sequence>
<evidence type="ECO:0000256" key="2">
    <source>
        <dbReference type="PROSITE-ProRule" id="PRU00169"/>
    </source>
</evidence>